<sequence>MSSSTATFSNTSARRTSKVMAVDDAGTRRNEELNILLVIVGLLAATITSFVLYIQPQLQESSIDDAAALLRVLVYSTNKSIFGSGPPPTLPTWSGAPATLVFAQFTLYACLAATLLCGLYAMLIKFLTDSNALNWKNKVVDWFTRWVFFVIYLLLSGVFFWLFVALTLQVPFLPSVATLRIVKKLGG</sequence>
<accession>A0A9P6L3C5</accession>
<keyword evidence="1" id="KW-1133">Transmembrane helix</keyword>
<protein>
    <recommendedName>
        <fullName evidence="2">DUF6535 domain-containing protein</fullName>
    </recommendedName>
</protein>
<reference evidence="3" key="2">
    <citation type="submission" date="2020-11" db="EMBL/GenBank/DDBJ databases">
        <authorList>
            <consortium name="DOE Joint Genome Institute"/>
            <person name="Kuo A."/>
            <person name="Miyauchi S."/>
            <person name="Kiss E."/>
            <person name="Drula E."/>
            <person name="Kohler A."/>
            <person name="Sanchez-Garcia M."/>
            <person name="Andreopoulos B."/>
            <person name="Barry K.W."/>
            <person name="Bonito G."/>
            <person name="Buee M."/>
            <person name="Carver A."/>
            <person name="Chen C."/>
            <person name="Cichocki N."/>
            <person name="Clum A."/>
            <person name="Culley D."/>
            <person name="Crous P.W."/>
            <person name="Fauchery L."/>
            <person name="Girlanda M."/>
            <person name="Hayes R."/>
            <person name="Keri Z."/>
            <person name="Labutti K."/>
            <person name="Lipzen A."/>
            <person name="Lombard V."/>
            <person name="Magnuson J."/>
            <person name="Maillard F."/>
            <person name="Morin E."/>
            <person name="Murat C."/>
            <person name="Nolan M."/>
            <person name="Ohm R."/>
            <person name="Pangilinan J."/>
            <person name="Pereira M."/>
            <person name="Perotto S."/>
            <person name="Peter M."/>
            <person name="Riley R."/>
            <person name="Sitrit Y."/>
            <person name="Stielow B."/>
            <person name="Szollosi G."/>
            <person name="Zifcakova L."/>
            <person name="Stursova M."/>
            <person name="Spatafora J.W."/>
            <person name="Tedersoo L."/>
            <person name="Vaario L.-M."/>
            <person name="Yamada A."/>
            <person name="Yan M."/>
            <person name="Wang P."/>
            <person name="Xu J."/>
            <person name="Bruns T."/>
            <person name="Baldrian P."/>
            <person name="Vilgalys R."/>
            <person name="Henrissat B."/>
            <person name="Grigoriev I.V."/>
            <person name="Hibbett D."/>
            <person name="Nagy L.G."/>
            <person name="Martin F.M."/>
        </authorList>
    </citation>
    <scope>NUCLEOTIDE SEQUENCE</scope>
    <source>
        <strain evidence="3">UH-Tt-Lm1</strain>
    </source>
</reference>
<reference evidence="3" key="1">
    <citation type="journal article" date="2020" name="Nat. Commun.">
        <title>Large-scale genome sequencing of mycorrhizal fungi provides insights into the early evolution of symbiotic traits.</title>
        <authorList>
            <person name="Miyauchi S."/>
            <person name="Kiss E."/>
            <person name="Kuo A."/>
            <person name="Drula E."/>
            <person name="Kohler A."/>
            <person name="Sanchez-Garcia M."/>
            <person name="Morin E."/>
            <person name="Andreopoulos B."/>
            <person name="Barry K.W."/>
            <person name="Bonito G."/>
            <person name="Buee M."/>
            <person name="Carver A."/>
            <person name="Chen C."/>
            <person name="Cichocki N."/>
            <person name="Clum A."/>
            <person name="Culley D."/>
            <person name="Crous P.W."/>
            <person name="Fauchery L."/>
            <person name="Girlanda M."/>
            <person name="Hayes R.D."/>
            <person name="Keri Z."/>
            <person name="LaButti K."/>
            <person name="Lipzen A."/>
            <person name="Lombard V."/>
            <person name="Magnuson J."/>
            <person name="Maillard F."/>
            <person name="Murat C."/>
            <person name="Nolan M."/>
            <person name="Ohm R.A."/>
            <person name="Pangilinan J."/>
            <person name="Pereira M.F."/>
            <person name="Perotto S."/>
            <person name="Peter M."/>
            <person name="Pfister S."/>
            <person name="Riley R."/>
            <person name="Sitrit Y."/>
            <person name="Stielow J.B."/>
            <person name="Szollosi G."/>
            <person name="Zifcakova L."/>
            <person name="Stursova M."/>
            <person name="Spatafora J.W."/>
            <person name="Tedersoo L."/>
            <person name="Vaario L.M."/>
            <person name="Yamada A."/>
            <person name="Yan M."/>
            <person name="Wang P."/>
            <person name="Xu J."/>
            <person name="Bruns T."/>
            <person name="Baldrian P."/>
            <person name="Vilgalys R."/>
            <person name="Dunand C."/>
            <person name="Henrissat B."/>
            <person name="Grigoriev I.V."/>
            <person name="Hibbett D."/>
            <person name="Nagy L.G."/>
            <person name="Martin F.M."/>
        </authorList>
    </citation>
    <scope>NUCLEOTIDE SEQUENCE</scope>
    <source>
        <strain evidence="3">UH-Tt-Lm1</strain>
    </source>
</reference>
<proteinExistence type="predicted"/>
<dbReference type="OrthoDB" id="3269725at2759"/>
<feature type="transmembrane region" description="Helical" evidence="1">
    <location>
        <begin position="143"/>
        <end position="164"/>
    </location>
</feature>
<evidence type="ECO:0000256" key="1">
    <source>
        <dbReference type="SAM" id="Phobius"/>
    </source>
</evidence>
<dbReference type="Pfam" id="PF20153">
    <property type="entry name" value="DUF6535"/>
    <property type="match status" value="1"/>
</dbReference>
<keyword evidence="4" id="KW-1185">Reference proteome</keyword>
<dbReference type="InterPro" id="IPR045338">
    <property type="entry name" value="DUF6535"/>
</dbReference>
<dbReference type="EMBL" id="WIUZ02000016">
    <property type="protein sequence ID" value="KAF9780425.1"/>
    <property type="molecule type" value="Genomic_DNA"/>
</dbReference>
<keyword evidence="1" id="KW-0472">Membrane</keyword>
<evidence type="ECO:0000313" key="4">
    <source>
        <dbReference type="Proteomes" id="UP000736335"/>
    </source>
</evidence>
<feature type="transmembrane region" description="Helical" evidence="1">
    <location>
        <begin position="35"/>
        <end position="54"/>
    </location>
</feature>
<gene>
    <name evidence="3" type="ORF">BJ322DRAFT_1023708</name>
</gene>
<keyword evidence="1" id="KW-0812">Transmembrane</keyword>
<organism evidence="3 4">
    <name type="scientific">Thelephora terrestris</name>
    <dbReference type="NCBI Taxonomy" id="56493"/>
    <lineage>
        <taxon>Eukaryota</taxon>
        <taxon>Fungi</taxon>
        <taxon>Dikarya</taxon>
        <taxon>Basidiomycota</taxon>
        <taxon>Agaricomycotina</taxon>
        <taxon>Agaricomycetes</taxon>
        <taxon>Thelephorales</taxon>
        <taxon>Thelephoraceae</taxon>
        <taxon>Thelephora</taxon>
    </lineage>
</organism>
<dbReference type="AlphaFoldDB" id="A0A9P6L3C5"/>
<name>A0A9P6L3C5_9AGAM</name>
<feature type="transmembrane region" description="Helical" evidence="1">
    <location>
        <begin position="101"/>
        <end position="123"/>
    </location>
</feature>
<comment type="caution">
    <text evidence="3">The sequence shown here is derived from an EMBL/GenBank/DDBJ whole genome shotgun (WGS) entry which is preliminary data.</text>
</comment>
<evidence type="ECO:0000259" key="2">
    <source>
        <dbReference type="Pfam" id="PF20153"/>
    </source>
</evidence>
<dbReference type="Proteomes" id="UP000736335">
    <property type="component" value="Unassembled WGS sequence"/>
</dbReference>
<feature type="domain" description="DUF6535" evidence="2">
    <location>
        <begin position="28"/>
        <end position="126"/>
    </location>
</feature>
<evidence type="ECO:0000313" key="3">
    <source>
        <dbReference type="EMBL" id="KAF9780425.1"/>
    </source>
</evidence>